<gene>
    <name evidence="7" type="primary">ldh</name>
    <name evidence="12" type="ORF">RBB77_02660</name>
</gene>
<evidence type="ECO:0000313" key="12">
    <source>
        <dbReference type="EMBL" id="XCB33807.1"/>
    </source>
</evidence>
<comment type="subunit">
    <text evidence="7">Homotetramer.</text>
</comment>
<dbReference type="EMBL" id="CP132942">
    <property type="protein sequence ID" value="XCB33807.1"/>
    <property type="molecule type" value="Genomic_DNA"/>
</dbReference>
<feature type="binding site" evidence="7">
    <location>
        <position position="67"/>
    </location>
    <ligand>
        <name>NAD(+)</name>
        <dbReference type="ChEBI" id="CHEBI:57540"/>
    </ligand>
</feature>
<dbReference type="GO" id="GO:0006089">
    <property type="term" value="P:lactate metabolic process"/>
    <property type="evidence" value="ECO:0007669"/>
    <property type="project" value="TreeGrafter"/>
</dbReference>
<dbReference type="InterPro" id="IPR001236">
    <property type="entry name" value="Lactate/malate_DH_N"/>
</dbReference>
<dbReference type="PROSITE" id="PS00064">
    <property type="entry name" value="L_LDH"/>
    <property type="match status" value="1"/>
</dbReference>
<accession>A0AAU7ZSA6</accession>
<dbReference type="Pfam" id="PF00056">
    <property type="entry name" value="Ldh_1_N"/>
    <property type="match status" value="1"/>
</dbReference>
<dbReference type="GO" id="GO:0004459">
    <property type="term" value="F:L-lactate dehydrogenase (NAD+) activity"/>
    <property type="evidence" value="ECO:0007669"/>
    <property type="project" value="UniProtKB-UniRule"/>
</dbReference>
<comment type="function">
    <text evidence="7">Catalyzes the conversion of lactate to pyruvate.</text>
</comment>
<dbReference type="RefSeq" id="WP_353064652.1">
    <property type="nucleotide sequence ID" value="NZ_CP132942.1"/>
</dbReference>
<feature type="binding site" evidence="7">
    <location>
        <begin position="122"/>
        <end position="125"/>
    </location>
    <ligand>
        <name>substrate</name>
    </ligand>
</feature>
<dbReference type="InterPro" id="IPR036291">
    <property type="entry name" value="NAD(P)-bd_dom_sf"/>
</dbReference>
<feature type="binding site" evidence="7">
    <location>
        <position position="16"/>
    </location>
    <ligand>
        <name>NAD(+)</name>
        <dbReference type="ChEBI" id="CHEBI:57540"/>
    </ligand>
</feature>
<dbReference type="Gene3D" id="3.90.110.10">
    <property type="entry name" value="Lactate dehydrogenase/glycoside hydrolase, family 4, C-terminal"/>
    <property type="match status" value="1"/>
</dbReference>
<dbReference type="InterPro" id="IPR011304">
    <property type="entry name" value="L-lactate_DH"/>
</dbReference>
<feature type="binding site" evidence="9">
    <location>
        <position position="38"/>
    </location>
    <ligand>
        <name>NAD(+)</name>
        <dbReference type="ChEBI" id="CHEBI:57540"/>
    </ligand>
</feature>
<comment type="subcellular location">
    <subcellularLocation>
        <location evidence="7">Cytoplasm</location>
    </subcellularLocation>
</comment>
<evidence type="ECO:0000256" key="3">
    <source>
        <dbReference type="ARBA" id="ARBA00012967"/>
    </source>
</evidence>
<keyword evidence="5 7" id="KW-0520">NAD</keyword>
<dbReference type="InterPro" id="IPR015955">
    <property type="entry name" value="Lactate_DH/Glyco_Ohase_4_C"/>
</dbReference>
<feature type="binding site" evidence="7">
    <location>
        <begin position="150"/>
        <end position="153"/>
    </location>
    <ligand>
        <name>substrate</name>
    </ligand>
</feature>
<dbReference type="SUPFAM" id="SSF51735">
    <property type="entry name" value="NAD(P)-binding Rossmann-fold domains"/>
    <property type="match status" value="1"/>
</dbReference>
<dbReference type="PANTHER" id="PTHR43128">
    <property type="entry name" value="L-2-HYDROXYCARBOXYLATE DEHYDROGENASE (NAD(P)(+))"/>
    <property type="match status" value="1"/>
</dbReference>
<dbReference type="InterPro" id="IPR022383">
    <property type="entry name" value="Lactate/malate_DH_C"/>
</dbReference>
<dbReference type="AlphaFoldDB" id="A0AAU7ZSA6"/>
<name>A0AAU7ZSA6_9BACT</name>
<feature type="binding site" evidence="7">
    <location>
        <position position="103"/>
    </location>
    <ligand>
        <name>NAD(+)</name>
        <dbReference type="ChEBI" id="CHEBI:57540"/>
    </ligand>
</feature>
<proteinExistence type="inferred from homology"/>
<evidence type="ECO:0000256" key="2">
    <source>
        <dbReference type="ARBA" id="ARBA00006054"/>
    </source>
</evidence>
<keyword evidence="7" id="KW-0021">Allosteric enzyme</keyword>
<dbReference type="CDD" id="cd05291">
    <property type="entry name" value="HicDH_like"/>
    <property type="match status" value="1"/>
</dbReference>
<feature type="binding site" evidence="7">
    <location>
        <position position="90"/>
    </location>
    <ligand>
        <name>substrate</name>
    </ligand>
</feature>
<dbReference type="Pfam" id="PF02866">
    <property type="entry name" value="Ldh_1_C"/>
    <property type="match status" value="1"/>
</dbReference>
<sequence>MPSHRTRITVIGCGHVGTSCAYAILQNHLAREIVLIGDSENHVHGEALDLQQAVPLGTPVKIFAGTYKDAATSSIVIMTVGTPGKFSGSRLDMLAGNAVIVRSCLGKLMAEGFDGVLIIATNPLDVLTYIAQTESGLPASQIIGTGTLLDSERLRHILGEKLNVDARSVHAAIIGEHGDSSVAVWSAAQVAGIPLALYPGAESLPSQEEILTSVHRAGPDVAMLKGNTCFAIAACVTRICEAILRDERSVLIVSTMLTGQYGLRDVSLSTPCIVGSCGVETVLELRLNEDEQRSLEASAAVLKHAYAQLTKGAA</sequence>
<evidence type="ECO:0000256" key="9">
    <source>
        <dbReference type="PIRSR" id="PIRSR000102-3"/>
    </source>
</evidence>
<dbReference type="GO" id="GO:0005737">
    <property type="term" value="C:cytoplasm"/>
    <property type="evidence" value="ECO:0007669"/>
    <property type="project" value="UniProtKB-SubCell"/>
</dbReference>
<feature type="binding site" evidence="7">
    <location>
        <begin position="120"/>
        <end position="122"/>
    </location>
    <ligand>
        <name>NAD(+)</name>
        <dbReference type="ChEBI" id="CHEBI:57540"/>
    </ligand>
</feature>
<dbReference type="InterPro" id="IPR018177">
    <property type="entry name" value="L-lactate_DH_AS"/>
</dbReference>
<feature type="binding site" evidence="9">
    <location>
        <position position="97"/>
    </location>
    <ligand>
        <name>NAD(+)</name>
        <dbReference type="ChEBI" id="CHEBI:57540"/>
    </ligand>
</feature>
<feature type="binding site" evidence="7">
    <location>
        <position position="170"/>
    </location>
    <ligand>
        <name>beta-D-fructose 1,6-bisphosphate</name>
        <dbReference type="ChEBI" id="CHEBI:32966"/>
        <note>allosteric activator</note>
    </ligand>
</feature>
<keyword evidence="4 7" id="KW-0560">Oxidoreductase</keyword>
<keyword evidence="7" id="KW-0963">Cytoplasm</keyword>
<dbReference type="HAMAP" id="MF_00488">
    <property type="entry name" value="Lactate_dehydrog"/>
    <property type="match status" value="1"/>
</dbReference>
<dbReference type="SUPFAM" id="SSF56327">
    <property type="entry name" value="LDH C-terminal domain-like"/>
    <property type="match status" value="1"/>
</dbReference>
<comment type="pathway">
    <text evidence="1 7">Fermentation; pyruvate fermentation to lactate; (S)-lactate from pyruvate: step 1/1.</text>
</comment>
<dbReference type="GO" id="GO:0006096">
    <property type="term" value="P:glycolytic process"/>
    <property type="evidence" value="ECO:0007669"/>
    <property type="project" value="UniProtKB-UniRule"/>
</dbReference>
<feature type="binding site" evidence="9">
    <location>
        <begin position="12"/>
        <end position="17"/>
    </location>
    <ligand>
        <name>NAD(+)</name>
        <dbReference type="ChEBI" id="CHEBI:57540"/>
    </ligand>
</feature>
<evidence type="ECO:0000256" key="5">
    <source>
        <dbReference type="ARBA" id="ARBA00023027"/>
    </source>
</evidence>
<evidence type="ECO:0000259" key="10">
    <source>
        <dbReference type="Pfam" id="PF00056"/>
    </source>
</evidence>
<feature type="binding site" evidence="7">
    <location>
        <position position="145"/>
    </location>
    <ligand>
        <name>NAD(+)</name>
        <dbReference type="ChEBI" id="CHEBI:57540"/>
    </ligand>
</feature>
<feature type="domain" description="Lactate/malate dehydrogenase N-terminal" evidence="10">
    <location>
        <begin position="7"/>
        <end position="144"/>
    </location>
</feature>
<evidence type="ECO:0000256" key="8">
    <source>
        <dbReference type="PIRSR" id="PIRSR000102-1"/>
    </source>
</evidence>
<evidence type="ECO:0000256" key="4">
    <source>
        <dbReference type="ARBA" id="ARBA00023002"/>
    </source>
</evidence>
<comment type="similarity">
    <text evidence="2 7">Belongs to the LDH/MDH superfamily. LDH family.</text>
</comment>
<dbReference type="NCBIfam" id="TIGR01771">
    <property type="entry name" value="L-LDH-NAD"/>
    <property type="match status" value="1"/>
</dbReference>
<feature type="domain" description="Lactate/malate dehydrogenase C-terminal" evidence="11">
    <location>
        <begin position="147"/>
        <end position="308"/>
    </location>
</feature>
<evidence type="ECO:0000259" key="11">
    <source>
        <dbReference type="Pfam" id="PF02866"/>
    </source>
</evidence>
<dbReference type="PIRSF" id="PIRSF000102">
    <property type="entry name" value="Lac_mal_DH"/>
    <property type="match status" value="1"/>
</dbReference>
<dbReference type="Gene3D" id="3.40.50.720">
    <property type="entry name" value="NAD(P)-binding Rossmann-like Domain"/>
    <property type="match status" value="1"/>
</dbReference>
<reference evidence="12" key="2">
    <citation type="journal article" date="2024" name="Environ. Microbiol.">
        <title>Genome analysis and description of Tunturibacter gen. nov. expands the diversity of Terriglobia in tundra soils.</title>
        <authorList>
            <person name="Messyasz A."/>
            <person name="Mannisto M.K."/>
            <person name="Kerkhof L.J."/>
            <person name="Haggblom M.M."/>
        </authorList>
    </citation>
    <scope>NUCLEOTIDE SEQUENCE</scope>
    <source>
        <strain evidence="12">X5P6</strain>
    </source>
</reference>
<dbReference type="PRINTS" id="PR00086">
    <property type="entry name" value="LLDHDRGNASE"/>
</dbReference>
<dbReference type="EC" id="1.1.1.27" evidence="3 7"/>
<dbReference type="InterPro" id="IPR001557">
    <property type="entry name" value="L-lactate/malate_DH"/>
</dbReference>
<dbReference type="PROSITE" id="PS51257">
    <property type="entry name" value="PROKAR_LIPOPROTEIN"/>
    <property type="match status" value="1"/>
</dbReference>
<dbReference type="KEGG" id="tpsc:RBB77_02660"/>
<feature type="binding site" evidence="7">
    <location>
        <position position="228"/>
    </location>
    <ligand>
        <name>substrate</name>
    </ligand>
</feature>
<dbReference type="PANTHER" id="PTHR43128:SF16">
    <property type="entry name" value="L-LACTATE DEHYDROGENASE"/>
    <property type="match status" value="1"/>
</dbReference>
<comment type="caution">
    <text evidence="7">Lacks conserved residue(s) required for the propagation of feature annotation.</text>
</comment>
<reference evidence="12" key="1">
    <citation type="submission" date="2023-08" db="EMBL/GenBank/DDBJ databases">
        <authorList>
            <person name="Messyasz A."/>
            <person name="Mannisto M.K."/>
            <person name="Kerkhof L.J."/>
            <person name="Haggblom M."/>
        </authorList>
    </citation>
    <scope>NUCLEOTIDE SEQUENCE</scope>
    <source>
        <strain evidence="12">X5P6</strain>
    </source>
</reference>
<organism evidence="12">
    <name type="scientific">Tunturiibacter psychrotolerans</name>
    <dbReference type="NCBI Taxonomy" id="3069686"/>
    <lineage>
        <taxon>Bacteria</taxon>
        <taxon>Pseudomonadati</taxon>
        <taxon>Acidobacteriota</taxon>
        <taxon>Terriglobia</taxon>
        <taxon>Terriglobales</taxon>
        <taxon>Acidobacteriaceae</taxon>
        <taxon>Tunturiibacter</taxon>
    </lineage>
</organism>
<evidence type="ECO:0000256" key="7">
    <source>
        <dbReference type="HAMAP-Rule" id="MF_00488"/>
    </source>
</evidence>
<feature type="active site" description="Proton acceptor" evidence="7 8">
    <location>
        <position position="177"/>
    </location>
</feature>
<comment type="catalytic activity">
    <reaction evidence="6 7">
        <text>(S)-lactate + NAD(+) = pyruvate + NADH + H(+)</text>
        <dbReference type="Rhea" id="RHEA:23444"/>
        <dbReference type="ChEBI" id="CHEBI:15361"/>
        <dbReference type="ChEBI" id="CHEBI:15378"/>
        <dbReference type="ChEBI" id="CHEBI:16651"/>
        <dbReference type="ChEBI" id="CHEBI:57540"/>
        <dbReference type="ChEBI" id="CHEBI:57945"/>
        <dbReference type="EC" id="1.1.1.27"/>
    </reaction>
</comment>
<evidence type="ECO:0000256" key="6">
    <source>
        <dbReference type="ARBA" id="ARBA00049258"/>
    </source>
</evidence>
<evidence type="ECO:0000256" key="1">
    <source>
        <dbReference type="ARBA" id="ARBA00004843"/>
    </source>
</evidence>
<feature type="binding site" evidence="7">
    <location>
        <position position="155"/>
    </location>
    <ligand>
        <name>beta-D-fructose 1,6-bisphosphate</name>
        <dbReference type="ChEBI" id="CHEBI:32966"/>
        <note>allosteric activator</note>
    </ligand>
</feature>
<comment type="activity regulation">
    <text evidence="7">Allosterically activated by fructose 1,6-bisphosphate (FBP).</text>
</comment>
<protein>
    <recommendedName>
        <fullName evidence="3 7">L-lactate dehydrogenase</fullName>
        <shortName evidence="7">L-LDH</shortName>
        <ecNumber evidence="3 7">1.1.1.27</ecNumber>
    </recommendedName>
</protein>